<feature type="transmembrane region" description="Helical" evidence="2">
    <location>
        <begin position="83"/>
        <end position="106"/>
    </location>
</feature>
<protein>
    <submittedName>
        <fullName evidence="3">Uncharacterized protein</fullName>
    </submittedName>
</protein>
<gene>
    <name evidence="3" type="ORF">K503DRAFT_371005</name>
</gene>
<keyword evidence="2" id="KW-1133">Transmembrane helix</keyword>
<dbReference type="AlphaFoldDB" id="A0A1B7MS28"/>
<evidence type="ECO:0000313" key="4">
    <source>
        <dbReference type="Proteomes" id="UP000092154"/>
    </source>
</evidence>
<feature type="compositionally biased region" description="Basic residues" evidence="1">
    <location>
        <begin position="16"/>
        <end position="26"/>
    </location>
</feature>
<feature type="region of interest" description="Disordered" evidence="1">
    <location>
        <begin position="42"/>
        <end position="64"/>
    </location>
</feature>
<evidence type="ECO:0000256" key="1">
    <source>
        <dbReference type="SAM" id="MobiDB-lite"/>
    </source>
</evidence>
<keyword evidence="2" id="KW-0472">Membrane</keyword>
<evidence type="ECO:0000256" key="2">
    <source>
        <dbReference type="SAM" id="Phobius"/>
    </source>
</evidence>
<feature type="region of interest" description="Disordered" evidence="1">
    <location>
        <begin position="1"/>
        <end position="26"/>
    </location>
</feature>
<evidence type="ECO:0000313" key="3">
    <source>
        <dbReference type="EMBL" id="OAX35418.1"/>
    </source>
</evidence>
<dbReference type="Proteomes" id="UP000092154">
    <property type="component" value="Unassembled WGS sequence"/>
</dbReference>
<reference evidence="3 4" key="1">
    <citation type="submission" date="2016-06" db="EMBL/GenBank/DDBJ databases">
        <title>Comparative genomics of the ectomycorrhizal sister species Rhizopogon vinicolor and Rhizopogon vesiculosus (Basidiomycota: Boletales) reveals a divergence of the mating type B locus.</title>
        <authorList>
            <consortium name="DOE Joint Genome Institute"/>
            <person name="Mujic A.B."/>
            <person name="Kuo A."/>
            <person name="Tritt A."/>
            <person name="Lipzen A."/>
            <person name="Chen C."/>
            <person name="Johnson J."/>
            <person name="Sharma A."/>
            <person name="Barry K."/>
            <person name="Grigoriev I.V."/>
            <person name="Spatafora J.W."/>
        </authorList>
    </citation>
    <scope>NUCLEOTIDE SEQUENCE [LARGE SCALE GENOMIC DNA]</scope>
    <source>
        <strain evidence="3 4">AM-OR11-026</strain>
    </source>
</reference>
<proteinExistence type="predicted"/>
<dbReference type="InParanoid" id="A0A1B7MS28"/>
<name>A0A1B7MS28_9AGAM</name>
<keyword evidence="2" id="KW-0812">Transmembrane</keyword>
<accession>A0A1B7MS28</accession>
<organism evidence="3 4">
    <name type="scientific">Rhizopogon vinicolor AM-OR11-026</name>
    <dbReference type="NCBI Taxonomy" id="1314800"/>
    <lineage>
        <taxon>Eukaryota</taxon>
        <taxon>Fungi</taxon>
        <taxon>Dikarya</taxon>
        <taxon>Basidiomycota</taxon>
        <taxon>Agaricomycotina</taxon>
        <taxon>Agaricomycetes</taxon>
        <taxon>Agaricomycetidae</taxon>
        <taxon>Boletales</taxon>
        <taxon>Suillineae</taxon>
        <taxon>Rhizopogonaceae</taxon>
        <taxon>Rhizopogon</taxon>
    </lineage>
</organism>
<keyword evidence="4" id="KW-1185">Reference proteome</keyword>
<sequence>MVVHHHHHIRVDNRHPHPAAHQRPKMRMRHTGRNMATMSIHRSLRSGPRASRHSITKRMPDKQQRPHRVTLFPLHRLSHRWRFYLMLSYVAIVPCFICVISFGAYMSDLSLVSRPPYIQPGAAL</sequence>
<dbReference type="EMBL" id="KV448503">
    <property type="protein sequence ID" value="OAX35418.1"/>
    <property type="molecule type" value="Genomic_DNA"/>
</dbReference>